<feature type="transmembrane region" description="Helical" evidence="9">
    <location>
        <begin position="183"/>
        <end position="202"/>
    </location>
</feature>
<feature type="transmembrane region" description="Helical" evidence="9">
    <location>
        <begin position="12"/>
        <end position="28"/>
    </location>
</feature>
<proteinExistence type="predicted"/>
<gene>
    <name evidence="10" type="ORF">MJB10_15340</name>
</gene>
<keyword evidence="2" id="KW-0597">Phosphoprotein</keyword>
<evidence type="ECO:0000256" key="4">
    <source>
        <dbReference type="ARBA" id="ARBA00022643"/>
    </source>
</evidence>
<keyword evidence="8 9" id="KW-0472">Membrane</keyword>
<dbReference type="PANTHER" id="PTHR30578">
    <property type="entry name" value="ELECTRON TRANSPORT COMPLEX PROTEIN RNFD"/>
    <property type="match status" value="1"/>
</dbReference>
<dbReference type="Proteomes" id="UP001304650">
    <property type="component" value="Chromosome"/>
</dbReference>
<feature type="transmembrane region" description="Helical" evidence="9">
    <location>
        <begin position="214"/>
        <end position="239"/>
    </location>
</feature>
<evidence type="ECO:0000313" key="10">
    <source>
        <dbReference type="EMBL" id="WNR42499.1"/>
    </source>
</evidence>
<feature type="transmembrane region" description="Helical" evidence="9">
    <location>
        <begin position="65"/>
        <end position="93"/>
    </location>
</feature>
<dbReference type="InterPro" id="IPR004338">
    <property type="entry name" value="NqrB/RnfD"/>
</dbReference>
<dbReference type="GO" id="GO:0005886">
    <property type="term" value="C:plasma membrane"/>
    <property type="evidence" value="ECO:0007669"/>
    <property type="project" value="TreeGrafter"/>
</dbReference>
<feature type="transmembrane region" description="Helical" evidence="9">
    <location>
        <begin position="133"/>
        <end position="149"/>
    </location>
</feature>
<keyword evidence="6" id="KW-1278">Translocase</keyword>
<organism evidence="10 11">
    <name type="scientific">Paenibacillus roseopurpureus</name>
    <dbReference type="NCBI Taxonomy" id="2918901"/>
    <lineage>
        <taxon>Bacteria</taxon>
        <taxon>Bacillati</taxon>
        <taxon>Bacillota</taxon>
        <taxon>Bacilli</taxon>
        <taxon>Bacillales</taxon>
        <taxon>Paenibacillaceae</taxon>
        <taxon>Paenibacillus</taxon>
    </lineage>
</organism>
<evidence type="ECO:0000256" key="6">
    <source>
        <dbReference type="ARBA" id="ARBA00022967"/>
    </source>
</evidence>
<feature type="transmembrane region" description="Helical" evidence="9">
    <location>
        <begin position="105"/>
        <end position="127"/>
    </location>
</feature>
<keyword evidence="5 9" id="KW-0812">Transmembrane</keyword>
<reference evidence="10" key="1">
    <citation type="submission" date="2022-02" db="EMBL/GenBank/DDBJ databases">
        <title>Paenibacillus sp. MBLB1832 Whole Genome Shotgun Sequencing.</title>
        <authorList>
            <person name="Hwang C.Y."/>
            <person name="Cho E.-S."/>
            <person name="Seo M.-J."/>
        </authorList>
    </citation>
    <scope>NUCLEOTIDE SEQUENCE</scope>
    <source>
        <strain evidence="10">MBLB1832</strain>
    </source>
</reference>
<evidence type="ECO:0000256" key="3">
    <source>
        <dbReference type="ARBA" id="ARBA00022630"/>
    </source>
</evidence>
<dbReference type="AlphaFoldDB" id="A0AA96RIQ5"/>
<evidence type="ECO:0000256" key="1">
    <source>
        <dbReference type="ARBA" id="ARBA00022448"/>
    </source>
</evidence>
<keyword evidence="4" id="KW-0288">FMN</keyword>
<name>A0AA96RIQ5_9BACL</name>
<dbReference type="RefSeq" id="WP_314795980.1">
    <property type="nucleotide sequence ID" value="NZ_CP130319.1"/>
</dbReference>
<evidence type="ECO:0000313" key="11">
    <source>
        <dbReference type="Proteomes" id="UP001304650"/>
    </source>
</evidence>
<keyword evidence="3" id="KW-0285">Flavoprotein</keyword>
<dbReference type="KEGG" id="proo:MJB10_15340"/>
<dbReference type="GO" id="GO:0055085">
    <property type="term" value="P:transmembrane transport"/>
    <property type="evidence" value="ECO:0007669"/>
    <property type="project" value="InterPro"/>
</dbReference>
<dbReference type="Pfam" id="PF03116">
    <property type="entry name" value="NQR2_RnfD_RnfE"/>
    <property type="match status" value="2"/>
</dbReference>
<evidence type="ECO:0000256" key="2">
    <source>
        <dbReference type="ARBA" id="ARBA00022553"/>
    </source>
</evidence>
<protein>
    <submittedName>
        <fullName evidence="10">RnfABCDGE type electron transport complex subunit D</fullName>
    </submittedName>
</protein>
<dbReference type="PANTHER" id="PTHR30578:SF0">
    <property type="entry name" value="ION-TRANSLOCATING OXIDOREDUCTASE COMPLEX SUBUNIT D"/>
    <property type="match status" value="1"/>
</dbReference>
<feature type="transmembrane region" description="Helical" evidence="9">
    <location>
        <begin position="158"/>
        <end position="177"/>
    </location>
</feature>
<keyword evidence="7 9" id="KW-1133">Transmembrane helix</keyword>
<evidence type="ECO:0000256" key="8">
    <source>
        <dbReference type="ARBA" id="ARBA00023136"/>
    </source>
</evidence>
<feature type="transmembrane region" description="Helical" evidence="9">
    <location>
        <begin position="35"/>
        <end position="53"/>
    </location>
</feature>
<accession>A0AA96RIQ5</accession>
<dbReference type="EMBL" id="CP130319">
    <property type="protein sequence ID" value="WNR42499.1"/>
    <property type="molecule type" value="Genomic_DNA"/>
</dbReference>
<evidence type="ECO:0000256" key="7">
    <source>
        <dbReference type="ARBA" id="ARBA00022989"/>
    </source>
</evidence>
<evidence type="ECO:0000256" key="9">
    <source>
        <dbReference type="SAM" id="Phobius"/>
    </source>
</evidence>
<evidence type="ECO:0000256" key="5">
    <source>
        <dbReference type="ARBA" id="ARBA00022692"/>
    </source>
</evidence>
<keyword evidence="11" id="KW-1185">Reference proteome</keyword>
<keyword evidence="1" id="KW-0813">Transport</keyword>
<sequence>MSKWVKTPKGYLVSVMLVCLFSAAFFLQDIKGIEHAGVAVATAVATDLLFVLFQKRKRKLPDGAIITGLLIALILSSTTSWTIVAATSVIAILSKKWLVINKKPIFNPAAFGLLASVIIFHTGQSWWGSFADLSSWLLVLLGIGGYVITDRVNKFPQVFSYLAIYLGCLLIFGYFHIGDAVDALRAPFIQAALFFAFFMLTDPPTSPAKTKDQIIFGMITALVGAMIYAIFGGLMYLFIGLLVGNGYFYLKSKVRLHSNIGNNVKGRGSLQG</sequence>